<dbReference type="Proteomes" id="UP000094580">
    <property type="component" value="Unassembled WGS sequence"/>
</dbReference>
<dbReference type="InterPro" id="IPR019673">
    <property type="entry name" value="Spore_germination_GerPC"/>
</dbReference>
<evidence type="ECO:0000313" key="2">
    <source>
        <dbReference type="Proteomes" id="UP000094580"/>
    </source>
</evidence>
<proteinExistence type="predicted"/>
<evidence type="ECO:0000313" key="1">
    <source>
        <dbReference type="EMBL" id="ODG92757.1"/>
    </source>
</evidence>
<protein>
    <submittedName>
        <fullName evidence="1">Uncharacterized protein</fullName>
    </submittedName>
</protein>
<dbReference type="EMBL" id="MDKC01000005">
    <property type="protein sequence ID" value="ODG92757.1"/>
    <property type="molecule type" value="Genomic_DNA"/>
</dbReference>
<reference evidence="1 2" key="1">
    <citation type="submission" date="2016-07" db="EMBL/GenBank/DDBJ databases">
        <authorList>
            <person name="Townsley L."/>
            <person name="Shank E.A."/>
        </authorList>
    </citation>
    <scope>NUCLEOTIDE SEQUENCE [LARGE SCALE GENOMIC DNA]</scope>
    <source>
        <strain evidence="1 2">CH01</strain>
    </source>
</reference>
<accession>A0ABX2ZW39</accession>
<organism evidence="1 2">
    <name type="scientific">Gottfriedia luciferensis</name>
    <dbReference type="NCBI Taxonomy" id="178774"/>
    <lineage>
        <taxon>Bacteria</taxon>
        <taxon>Bacillati</taxon>
        <taxon>Bacillota</taxon>
        <taxon>Bacilli</taxon>
        <taxon>Bacillales</taxon>
        <taxon>Bacillaceae</taxon>
        <taxon>Gottfriedia</taxon>
    </lineage>
</organism>
<name>A0ABX2ZW39_9BACI</name>
<keyword evidence="2" id="KW-1185">Reference proteome</keyword>
<dbReference type="Pfam" id="PF10737">
    <property type="entry name" value="GerPC"/>
    <property type="match status" value="1"/>
</dbReference>
<gene>
    <name evidence="1" type="ORF">BED47_17705</name>
</gene>
<dbReference type="RefSeq" id="WP_069032957.1">
    <property type="nucleotide sequence ID" value="NZ_MDKC01000005.1"/>
</dbReference>
<comment type="caution">
    <text evidence="1">The sequence shown here is derived from an EMBL/GenBank/DDBJ whole genome shotgun (WGS) entry which is preliminary data.</text>
</comment>
<sequence>MNQLEIRQTQIEQLLYEQSQIIEQLKAKVVQLEATVLELSKRPETKIDKIEYKFDQLKVENLNGTLTIGLNPLQAPTFDDLTVENQQIDIKPDNNMKALKSYIEERINFHLKEEALETILQLETELRVAVDDYYRQMMIDDIRNQMDIRIPYYIDLYKNKPNFADNPLRYSEEVVLHMLRDIRTAYSAFLQNLPHNIGKENKG</sequence>